<keyword evidence="2" id="KW-0813">Transport</keyword>
<keyword evidence="3" id="KW-0446">Lipid-binding</keyword>
<proteinExistence type="predicted"/>
<gene>
    <name evidence="6" type="ORF">TIFTF001_020876</name>
</gene>
<evidence type="ECO:0000313" key="6">
    <source>
        <dbReference type="EMBL" id="GMN51726.1"/>
    </source>
</evidence>
<name>A0AA88AYD7_FICCA</name>
<dbReference type="AlphaFoldDB" id="A0AA88AYD7"/>
<dbReference type="PANTHER" id="PTHR33122:SF43">
    <property type="entry name" value="BIFUNCTIONAL INHIBITOR_PLANT LIPID TRANSFER PROTEIN_SEED STORAGE HELICAL DOMAIN-CONTAINING PROTEIN"/>
    <property type="match status" value="1"/>
</dbReference>
<comment type="function">
    <text evidence="1">Plant non-specific lipid-transfer proteins transfer phospholipids as well as galactolipids across membranes. May play a role in wax or cutin deposition in the cell walls of expanding epidermal cells and certain secretory tissues.</text>
</comment>
<feature type="signal peptide" evidence="4">
    <location>
        <begin position="1"/>
        <end position="28"/>
    </location>
</feature>
<accession>A0AA88AYD7</accession>
<feature type="domain" description="Bifunctional inhibitor/plant lipid transfer protein/seed storage helical" evidence="5">
    <location>
        <begin position="32"/>
        <end position="102"/>
    </location>
</feature>
<feature type="chain" id="PRO_5041736964" description="Bifunctional inhibitor/plant lipid transfer protein/seed storage helical domain-containing protein" evidence="4">
    <location>
        <begin position="29"/>
        <end position="104"/>
    </location>
</feature>
<dbReference type="GO" id="GO:0009627">
    <property type="term" value="P:systemic acquired resistance"/>
    <property type="evidence" value="ECO:0007669"/>
    <property type="project" value="InterPro"/>
</dbReference>
<dbReference type="InterPro" id="IPR036312">
    <property type="entry name" value="Bifun_inhib/LTP/seed_sf"/>
</dbReference>
<sequence>MALSGAKVLVQCVLLAICLVALAGRGSAVTLCKIDSDKLGICLPAVTGKSPPPPSENCCSIIKQADLPCLCSYKEALRAFKIDPARAVELPEKCGLKKPRECQG</sequence>
<dbReference type="EMBL" id="BTGU01000038">
    <property type="protein sequence ID" value="GMN51726.1"/>
    <property type="molecule type" value="Genomic_DNA"/>
</dbReference>
<organism evidence="6 7">
    <name type="scientific">Ficus carica</name>
    <name type="common">Common fig</name>
    <dbReference type="NCBI Taxonomy" id="3494"/>
    <lineage>
        <taxon>Eukaryota</taxon>
        <taxon>Viridiplantae</taxon>
        <taxon>Streptophyta</taxon>
        <taxon>Embryophyta</taxon>
        <taxon>Tracheophyta</taxon>
        <taxon>Spermatophyta</taxon>
        <taxon>Magnoliopsida</taxon>
        <taxon>eudicotyledons</taxon>
        <taxon>Gunneridae</taxon>
        <taxon>Pentapetalae</taxon>
        <taxon>rosids</taxon>
        <taxon>fabids</taxon>
        <taxon>Rosales</taxon>
        <taxon>Moraceae</taxon>
        <taxon>Ficeae</taxon>
        <taxon>Ficus</taxon>
    </lineage>
</organism>
<dbReference type="InterPro" id="IPR016140">
    <property type="entry name" value="Bifunc_inhib/LTP/seed_store"/>
</dbReference>
<evidence type="ECO:0000256" key="4">
    <source>
        <dbReference type="SAM" id="SignalP"/>
    </source>
</evidence>
<comment type="caution">
    <text evidence="6">The sequence shown here is derived from an EMBL/GenBank/DDBJ whole genome shotgun (WGS) entry which is preliminary data.</text>
</comment>
<evidence type="ECO:0000256" key="3">
    <source>
        <dbReference type="ARBA" id="ARBA00023121"/>
    </source>
</evidence>
<dbReference type="SUPFAM" id="SSF47699">
    <property type="entry name" value="Bifunctional inhibitor/lipid-transfer protein/seed storage 2S albumin"/>
    <property type="match status" value="1"/>
</dbReference>
<dbReference type="InterPro" id="IPR039265">
    <property type="entry name" value="DIR1-like"/>
</dbReference>
<dbReference type="CDD" id="cd04660">
    <property type="entry name" value="nsLTP_like"/>
    <property type="match status" value="1"/>
</dbReference>
<dbReference type="SMART" id="SM00499">
    <property type="entry name" value="AAI"/>
    <property type="match status" value="1"/>
</dbReference>
<dbReference type="GO" id="GO:0005504">
    <property type="term" value="F:fatty acid binding"/>
    <property type="evidence" value="ECO:0007669"/>
    <property type="project" value="InterPro"/>
</dbReference>
<protein>
    <recommendedName>
        <fullName evidence="5">Bifunctional inhibitor/plant lipid transfer protein/seed storage helical domain-containing protein</fullName>
    </recommendedName>
</protein>
<keyword evidence="7" id="KW-1185">Reference proteome</keyword>
<evidence type="ECO:0000256" key="2">
    <source>
        <dbReference type="ARBA" id="ARBA00022448"/>
    </source>
</evidence>
<evidence type="ECO:0000259" key="5">
    <source>
        <dbReference type="SMART" id="SM00499"/>
    </source>
</evidence>
<evidence type="ECO:0000313" key="7">
    <source>
        <dbReference type="Proteomes" id="UP001187192"/>
    </source>
</evidence>
<keyword evidence="4" id="KW-0732">Signal</keyword>
<dbReference type="InterPro" id="IPR044741">
    <property type="entry name" value="NsLTP-like"/>
</dbReference>
<dbReference type="Pfam" id="PF14368">
    <property type="entry name" value="LTP_2"/>
    <property type="match status" value="1"/>
</dbReference>
<dbReference type="Gene3D" id="1.10.110.10">
    <property type="entry name" value="Plant lipid-transfer and hydrophobic proteins"/>
    <property type="match status" value="1"/>
</dbReference>
<dbReference type="PANTHER" id="PTHR33122">
    <property type="entry name" value="LIPID BINDING PROTEIN-RELATED"/>
    <property type="match status" value="1"/>
</dbReference>
<reference evidence="6" key="1">
    <citation type="submission" date="2023-07" db="EMBL/GenBank/DDBJ databases">
        <title>draft genome sequence of fig (Ficus carica).</title>
        <authorList>
            <person name="Takahashi T."/>
            <person name="Nishimura K."/>
        </authorList>
    </citation>
    <scope>NUCLEOTIDE SEQUENCE</scope>
</reference>
<evidence type="ECO:0000256" key="1">
    <source>
        <dbReference type="ARBA" id="ARBA00003211"/>
    </source>
</evidence>
<dbReference type="Proteomes" id="UP001187192">
    <property type="component" value="Unassembled WGS sequence"/>
</dbReference>